<dbReference type="Pfam" id="PF01344">
    <property type="entry name" value="Kelch_1"/>
    <property type="match status" value="5"/>
</dbReference>
<dbReference type="AlphaFoldDB" id="A0A8J4TL51"/>
<feature type="compositionally biased region" description="Low complexity" evidence="3">
    <location>
        <begin position="740"/>
        <end position="753"/>
    </location>
</feature>
<dbReference type="PANTHER" id="PTHR24412:SF466">
    <property type="entry name" value="RING CANAL KELCH PROTEIN"/>
    <property type="match status" value="1"/>
</dbReference>
<dbReference type="Pfam" id="PF00651">
    <property type="entry name" value="BTB"/>
    <property type="match status" value="1"/>
</dbReference>
<dbReference type="InterPro" id="IPR006652">
    <property type="entry name" value="Kelch_1"/>
</dbReference>
<feature type="region of interest" description="Disordered" evidence="3">
    <location>
        <begin position="97"/>
        <end position="184"/>
    </location>
</feature>
<feature type="region of interest" description="Disordered" evidence="3">
    <location>
        <begin position="733"/>
        <end position="753"/>
    </location>
</feature>
<accession>A0A8J4TL51</accession>
<feature type="region of interest" description="Disordered" evidence="3">
    <location>
        <begin position="19"/>
        <end position="62"/>
    </location>
</feature>
<reference evidence="6" key="1">
    <citation type="submission" date="2019-05" db="EMBL/GenBank/DDBJ databases">
        <title>Annotation for the trematode Paragonimus heterotremus.</title>
        <authorList>
            <person name="Choi Y.-J."/>
        </authorList>
    </citation>
    <scope>NUCLEOTIDE SEQUENCE</scope>
    <source>
        <strain evidence="6">LC</strain>
    </source>
</reference>
<feature type="chain" id="PRO_5035258216" evidence="4">
    <location>
        <begin position="21"/>
        <end position="1030"/>
    </location>
</feature>
<organism evidence="6 7">
    <name type="scientific">Paragonimus heterotremus</name>
    <dbReference type="NCBI Taxonomy" id="100268"/>
    <lineage>
        <taxon>Eukaryota</taxon>
        <taxon>Metazoa</taxon>
        <taxon>Spiralia</taxon>
        <taxon>Lophotrochozoa</taxon>
        <taxon>Platyhelminthes</taxon>
        <taxon>Trematoda</taxon>
        <taxon>Digenea</taxon>
        <taxon>Plagiorchiida</taxon>
        <taxon>Troglotremata</taxon>
        <taxon>Troglotrematidae</taxon>
        <taxon>Paragonimus</taxon>
    </lineage>
</organism>
<feature type="compositionally biased region" description="Polar residues" evidence="3">
    <location>
        <begin position="168"/>
        <end position="177"/>
    </location>
</feature>
<keyword evidence="4" id="KW-0732">Signal</keyword>
<evidence type="ECO:0000256" key="1">
    <source>
        <dbReference type="ARBA" id="ARBA00022441"/>
    </source>
</evidence>
<dbReference type="Gene3D" id="2.120.10.80">
    <property type="entry name" value="Kelch-type beta propeller"/>
    <property type="match status" value="1"/>
</dbReference>
<dbReference type="InterPro" id="IPR015915">
    <property type="entry name" value="Kelch-typ_b-propeller"/>
</dbReference>
<name>A0A8J4TL51_9TREM</name>
<dbReference type="InterPro" id="IPR011333">
    <property type="entry name" value="SKP1/BTB/POZ_sf"/>
</dbReference>
<dbReference type="InterPro" id="IPR011705">
    <property type="entry name" value="BACK"/>
</dbReference>
<protein>
    <submittedName>
        <fullName evidence="6">BTB/POZ domain protein</fullName>
    </submittedName>
</protein>
<gene>
    <name evidence="6" type="ORF">PHET_01870</name>
</gene>
<dbReference type="FunFam" id="3.30.710.10:FF:000001">
    <property type="entry name" value="Kelch-like family member 20"/>
    <property type="match status" value="1"/>
</dbReference>
<keyword evidence="2" id="KW-0677">Repeat</keyword>
<evidence type="ECO:0000313" key="6">
    <source>
        <dbReference type="EMBL" id="KAF5404442.1"/>
    </source>
</evidence>
<feature type="domain" description="BTB" evidence="5">
    <location>
        <begin position="443"/>
        <end position="510"/>
    </location>
</feature>
<dbReference type="GO" id="GO:0016567">
    <property type="term" value="P:protein ubiquitination"/>
    <property type="evidence" value="ECO:0007669"/>
    <property type="project" value="UniProtKB-UniPathway"/>
</dbReference>
<evidence type="ECO:0000259" key="5">
    <source>
        <dbReference type="PROSITE" id="PS50097"/>
    </source>
</evidence>
<dbReference type="PANTHER" id="PTHR24412">
    <property type="entry name" value="KELCH PROTEIN"/>
    <property type="match status" value="1"/>
</dbReference>
<dbReference type="EMBL" id="LUCH01000729">
    <property type="protein sequence ID" value="KAF5404442.1"/>
    <property type="molecule type" value="Genomic_DNA"/>
</dbReference>
<keyword evidence="7" id="KW-1185">Reference proteome</keyword>
<proteinExistence type="predicted"/>
<dbReference type="SUPFAM" id="SSF54695">
    <property type="entry name" value="POZ domain"/>
    <property type="match status" value="1"/>
</dbReference>
<feature type="compositionally biased region" description="Polar residues" evidence="3">
    <location>
        <begin position="97"/>
        <end position="109"/>
    </location>
</feature>
<feature type="signal peptide" evidence="4">
    <location>
        <begin position="1"/>
        <end position="20"/>
    </location>
</feature>
<evidence type="ECO:0000256" key="2">
    <source>
        <dbReference type="ARBA" id="ARBA00022737"/>
    </source>
</evidence>
<feature type="compositionally biased region" description="Polar residues" evidence="3">
    <location>
        <begin position="119"/>
        <end position="136"/>
    </location>
</feature>
<dbReference type="FunFam" id="1.25.40.420:FF:000001">
    <property type="entry name" value="Kelch-like family member 12"/>
    <property type="match status" value="1"/>
</dbReference>
<dbReference type="Pfam" id="PF07707">
    <property type="entry name" value="BACK"/>
    <property type="match status" value="1"/>
</dbReference>
<sequence length="1030" mass="111302">MLIFEVAFIVFFSAFQPAGSSRSSRFSSEDTGTPYPISDPGTSSNRSRYHHGSGLNSGGLIASHPSTLPVRLSWRSRSQPPFGDVDRSALLEQSSPSFLSTESTQQMASAGTEHAVSVGPSSATRTSSYTTIASSCGTGGRLRSSTNRERIQARPRTSATRRTLRTIRPSQYTDTALSSSSSNNSLVGRYRTISGVTTQDTINELGTQDTHLSHLLRFASLRLDTSLTDESTTAHSVPLAMAEGSSDLDEFPALPVRTSVEQTNSSTCQTVHPLACASRSFNRERPVSDGVVTGLLIDNCAGSAVRVDCTSSTSPTGSADTAAVTVAYTNASQDLFSHSDQIDTGQPAIHFAVFGLATSSEGSTTVRSAADNSSSFAVRFPMRNARRHVRNSSSAVSDATHQEPEADHDFYNTDRVRSPYRCNEHWSKILNGLNELRKTGQFCDVVLQAGSTKLPVHRNVLASSSQYFYAMFTGPMAEARLPCVQIQGVDEAALTQLIDFIYTGEITVTEDTVQVLLPAANLLQLISVRDACCEFLQSQLHPSNCLGIQRFADLHGCPDLLASSRRFTEQHFGELLQQDDEFLALSAEQLGQLISSDQLAVSEDQVFEAVLRWVAHDAENRQAAARSLCGRVRFALLPREYLVRLSQSEAFLSANPWCKDYLIEALSYHLLSWDQKLRVTSERAKPRTPVGLPKVLLVVGGQAPKAIRSVEYFEFRSGVWQSNISDVGALSSQVGDIPHSHPSGSPSPSDLSQPSAAGLLPIGTGVPSYIADLPSRRCRCGVAVVGGLVYVVGGFNGALRVRSVEVYDPVRNTWHSGPNMECRRATLGVAVLNGHIYAIGGFDGNAGLSSAEVFDIWSGNWRFIAPMSCRRSSVGAGALDGKIYAVGGYDGVARRCLASVECYDPVTNVWTAVADLTCRRSGPAVCELNNRLYAVGGHDGPLVRNTAEVYSPETDSWQRIADLNVQRRNAGLVVHDGFLYVVGGEDGEINLASVEKYDPSTNTWTLLADQMKLGRSYAGVAVIERNTIVS</sequence>
<dbReference type="Proteomes" id="UP000748531">
    <property type="component" value="Unassembled WGS sequence"/>
</dbReference>
<dbReference type="OrthoDB" id="45365at2759"/>
<dbReference type="UniPathway" id="UPA00143"/>
<dbReference type="SUPFAM" id="SSF117281">
    <property type="entry name" value="Kelch motif"/>
    <property type="match status" value="1"/>
</dbReference>
<evidence type="ECO:0000256" key="4">
    <source>
        <dbReference type="SAM" id="SignalP"/>
    </source>
</evidence>
<dbReference type="Gene3D" id="3.30.710.10">
    <property type="entry name" value="Potassium Channel Kv1.1, Chain A"/>
    <property type="match status" value="1"/>
</dbReference>
<evidence type="ECO:0000256" key="3">
    <source>
        <dbReference type="SAM" id="MobiDB-lite"/>
    </source>
</evidence>
<dbReference type="InterPro" id="IPR000210">
    <property type="entry name" value="BTB/POZ_dom"/>
</dbReference>
<dbReference type="PROSITE" id="PS50097">
    <property type="entry name" value="BTB"/>
    <property type="match status" value="1"/>
</dbReference>
<dbReference type="SMART" id="SM00875">
    <property type="entry name" value="BACK"/>
    <property type="match status" value="1"/>
</dbReference>
<dbReference type="SMART" id="SM00612">
    <property type="entry name" value="Kelch"/>
    <property type="match status" value="5"/>
</dbReference>
<dbReference type="Gene3D" id="1.25.40.420">
    <property type="match status" value="1"/>
</dbReference>
<keyword evidence="1" id="KW-0880">Kelch repeat</keyword>
<comment type="caution">
    <text evidence="6">The sequence shown here is derived from an EMBL/GenBank/DDBJ whole genome shotgun (WGS) entry which is preliminary data.</text>
</comment>
<dbReference type="SMART" id="SM00225">
    <property type="entry name" value="BTB"/>
    <property type="match status" value="1"/>
</dbReference>
<evidence type="ECO:0000313" key="7">
    <source>
        <dbReference type="Proteomes" id="UP000748531"/>
    </source>
</evidence>